<dbReference type="PANTHER" id="PTHR42945:SF11">
    <property type="entry name" value="PHOSPHORIBOSYL-AMP CYCLOHYDROLASE"/>
    <property type="match status" value="1"/>
</dbReference>
<dbReference type="GO" id="GO:0004636">
    <property type="term" value="F:phosphoribosyl-ATP diphosphatase activity"/>
    <property type="evidence" value="ECO:0007669"/>
    <property type="project" value="UniProtKB-EC"/>
</dbReference>
<dbReference type="FunFam" id="3.10.20.810:FF:000001">
    <property type="entry name" value="Histidine biosynthesis bifunctional protein HisIE"/>
    <property type="match status" value="1"/>
</dbReference>
<dbReference type="EC" id="3.5.4.19" evidence="14"/>
<dbReference type="InterPro" id="IPR002496">
    <property type="entry name" value="PRib_AMP_CycHydrolase_dom"/>
</dbReference>
<dbReference type="GO" id="GO:0005737">
    <property type="term" value="C:cytoplasm"/>
    <property type="evidence" value="ECO:0007669"/>
    <property type="project" value="UniProtKB-SubCell"/>
</dbReference>
<evidence type="ECO:0000256" key="1">
    <source>
        <dbReference type="ARBA" id="ARBA00000024"/>
    </source>
</evidence>
<dbReference type="HAMAP" id="MF_01021">
    <property type="entry name" value="HisI"/>
    <property type="match status" value="1"/>
</dbReference>
<comment type="catalytic activity">
    <reaction evidence="2">
        <text>1-(5-phospho-beta-D-ribosyl)-ATP + H2O = 1-(5-phospho-beta-D-ribosyl)-5'-AMP + diphosphate + H(+)</text>
        <dbReference type="Rhea" id="RHEA:22828"/>
        <dbReference type="ChEBI" id="CHEBI:15377"/>
        <dbReference type="ChEBI" id="CHEBI:15378"/>
        <dbReference type="ChEBI" id="CHEBI:33019"/>
        <dbReference type="ChEBI" id="CHEBI:59457"/>
        <dbReference type="ChEBI" id="CHEBI:73183"/>
        <dbReference type="EC" id="3.6.1.31"/>
    </reaction>
</comment>
<proteinExistence type="inferred from homology"/>
<evidence type="ECO:0000256" key="11">
    <source>
        <dbReference type="ARBA" id="ARBA00022833"/>
    </source>
</evidence>
<dbReference type="InterPro" id="IPR038019">
    <property type="entry name" value="PRib_AMP_CycHydrolase_sf"/>
</dbReference>
<feature type="binding site" evidence="14">
    <location>
        <position position="96"/>
    </location>
    <ligand>
        <name>Mg(2+)</name>
        <dbReference type="ChEBI" id="CHEBI:18420"/>
    </ligand>
</feature>
<dbReference type="GO" id="GO:0008270">
    <property type="term" value="F:zinc ion binding"/>
    <property type="evidence" value="ECO:0007669"/>
    <property type="project" value="UniProtKB-UniRule"/>
</dbReference>
<comment type="similarity">
    <text evidence="14">Belongs to the PRA-CH family.</text>
</comment>
<dbReference type="GO" id="GO:0004635">
    <property type="term" value="F:phosphoribosyl-AMP cyclohydrolase activity"/>
    <property type="evidence" value="ECO:0007669"/>
    <property type="project" value="UniProtKB-UniRule"/>
</dbReference>
<dbReference type="PANTHER" id="PTHR42945">
    <property type="entry name" value="HISTIDINE BIOSYNTHESIS BIFUNCTIONAL PROTEIN"/>
    <property type="match status" value="1"/>
</dbReference>
<comment type="subunit">
    <text evidence="14">Homodimer.</text>
</comment>
<dbReference type="OrthoDB" id="9795769at2"/>
<evidence type="ECO:0000256" key="10">
    <source>
        <dbReference type="ARBA" id="ARBA00022801"/>
    </source>
</evidence>
<dbReference type="NCBIfam" id="NF000768">
    <property type="entry name" value="PRK00051.1"/>
    <property type="match status" value="1"/>
</dbReference>
<gene>
    <name evidence="14" type="primary">hisI</name>
    <name evidence="16" type="ORF">CAQU_08160</name>
</gene>
<evidence type="ECO:0000256" key="5">
    <source>
        <dbReference type="ARBA" id="ARBA00007731"/>
    </source>
</evidence>
<dbReference type="Gene3D" id="3.10.20.810">
    <property type="entry name" value="Phosphoribosyl-AMP cyclohydrolase"/>
    <property type="match status" value="1"/>
</dbReference>
<evidence type="ECO:0000256" key="14">
    <source>
        <dbReference type="HAMAP-Rule" id="MF_01021"/>
    </source>
</evidence>
<feature type="binding site" evidence="14">
    <location>
        <position position="100"/>
    </location>
    <ligand>
        <name>Mg(2+)</name>
        <dbReference type="ChEBI" id="CHEBI:18420"/>
    </ligand>
</feature>
<dbReference type="STRING" id="1431546.CAQU_08160"/>
<evidence type="ECO:0000256" key="3">
    <source>
        <dbReference type="ARBA" id="ARBA00005169"/>
    </source>
</evidence>
<reference evidence="16 17" key="1">
    <citation type="submission" date="2014-08" db="EMBL/GenBank/DDBJ databases">
        <title>Complete genome sequence of Corynebacterium aquilae S-613T(T) (=DSM 44791(T)), isolated from the choana of a healthy golden eagle.</title>
        <authorList>
            <person name="Ruckert C."/>
            <person name="Albersmeier A."/>
            <person name="Winkler A."/>
            <person name="Kalinowski J."/>
        </authorList>
    </citation>
    <scope>NUCLEOTIDE SEQUENCE [LARGE SCALE GENOMIC DNA]</scope>
    <source>
        <strain evidence="16 17">S-613</strain>
    </source>
</reference>
<comment type="subcellular location">
    <subcellularLocation>
        <location evidence="14">Cytoplasm</location>
    </subcellularLocation>
</comment>
<name>A0A1L7CGU0_9CORY</name>
<dbReference type="Proteomes" id="UP000185478">
    <property type="component" value="Chromosome"/>
</dbReference>
<evidence type="ECO:0000256" key="8">
    <source>
        <dbReference type="ARBA" id="ARBA00022605"/>
    </source>
</evidence>
<keyword evidence="10 14" id="KW-0378">Hydrolase</keyword>
<evidence type="ECO:0000256" key="7">
    <source>
        <dbReference type="ARBA" id="ARBA00022490"/>
    </source>
</evidence>
<feature type="binding site" evidence="14">
    <location>
        <position position="120"/>
    </location>
    <ligand>
        <name>Zn(2+)</name>
        <dbReference type="ChEBI" id="CHEBI:29105"/>
        <note>ligand shared between dimeric partners</note>
    </ligand>
</feature>
<protein>
    <recommendedName>
        <fullName evidence="14">Phosphoribosyl-AMP cyclohydrolase</fullName>
        <shortName evidence="14">PRA-CH</shortName>
        <ecNumber evidence="14">3.5.4.19</ecNumber>
    </recommendedName>
</protein>
<dbReference type="AlphaFoldDB" id="A0A1L7CGU0"/>
<comment type="pathway">
    <text evidence="4">Amino-acid biosynthesis; L-histidine biosynthesis; L-histidine from 5-phospho-alpha-D-ribose 1-diphosphate: step 2/9.</text>
</comment>
<evidence type="ECO:0000313" key="16">
    <source>
        <dbReference type="EMBL" id="APT85049.1"/>
    </source>
</evidence>
<evidence type="ECO:0000256" key="6">
    <source>
        <dbReference type="ARBA" id="ARBA00008299"/>
    </source>
</evidence>
<feature type="binding site" evidence="14">
    <location>
        <position position="97"/>
    </location>
    <ligand>
        <name>Zn(2+)</name>
        <dbReference type="ChEBI" id="CHEBI:29105"/>
        <note>ligand shared between dimeric partners</note>
    </ligand>
</feature>
<dbReference type="InterPro" id="IPR026660">
    <property type="entry name" value="PRA-CH"/>
</dbReference>
<dbReference type="Pfam" id="PF01502">
    <property type="entry name" value="PRA-CH"/>
    <property type="match status" value="1"/>
</dbReference>
<accession>A0A1L7CGU0</accession>
<keyword evidence="7 14" id="KW-0963">Cytoplasm</keyword>
<evidence type="ECO:0000256" key="4">
    <source>
        <dbReference type="ARBA" id="ARBA00005204"/>
    </source>
</evidence>
<dbReference type="RefSeq" id="WP_075726734.1">
    <property type="nucleotide sequence ID" value="NZ_CP009245.1"/>
</dbReference>
<keyword evidence="13 14" id="KW-0368">Histidine biosynthesis</keyword>
<keyword evidence="8 14" id="KW-0028">Amino-acid biosynthesis</keyword>
<dbReference type="UniPathway" id="UPA00031">
    <property type="reaction ID" value="UER00008"/>
</dbReference>
<keyword evidence="9 14" id="KW-0479">Metal-binding</keyword>
<sequence>MSISYSTGATSDDNPADFELPADISAQVRFNSDGLVPAIVQSTDNEVLMLAWQDAHALAYTLATGRGTYYSRSRQEYWIKGLTSGHFQKVIDVALDCDGDTVLMTVEQTGAACHTGQRTCFDERSIFNPPA</sequence>
<evidence type="ECO:0000256" key="9">
    <source>
        <dbReference type="ARBA" id="ARBA00022723"/>
    </source>
</evidence>
<comment type="pathway">
    <text evidence="3 14">Amino-acid biosynthesis; L-histidine biosynthesis; L-histidine from 5-phospho-alpha-D-ribose 1-diphosphate: step 3/9.</text>
</comment>
<dbReference type="SUPFAM" id="SSF141734">
    <property type="entry name" value="HisI-like"/>
    <property type="match status" value="1"/>
</dbReference>
<evidence type="ECO:0000259" key="15">
    <source>
        <dbReference type="Pfam" id="PF01502"/>
    </source>
</evidence>
<comment type="catalytic activity">
    <reaction evidence="1 14">
        <text>1-(5-phospho-beta-D-ribosyl)-5'-AMP + H2O = 1-(5-phospho-beta-D-ribosyl)-5-[(5-phospho-beta-D-ribosylamino)methylideneamino]imidazole-4-carboxamide</text>
        <dbReference type="Rhea" id="RHEA:20049"/>
        <dbReference type="ChEBI" id="CHEBI:15377"/>
        <dbReference type="ChEBI" id="CHEBI:58435"/>
        <dbReference type="ChEBI" id="CHEBI:59457"/>
        <dbReference type="EC" id="3.5.4.19"/>
    </reaction>
</comment>
<feature type="binding site" evidence="14">
    <location>
        <position position="98"/>
    </location>
    <ligand>
        <name>Mg(2+)</name>
        <dbReference type="ChEBI" id="CHEBI:18420"/>
    </ligand>
</feature>
<keyword evidence="11 14" id="KW-0862">Zinc</keyword>
<dbReference type="GO" id="GO:0000105">
    <property type="term" value="P:L-histidine biosynthetic process"/>
    <property type="evidence" value="ECO:0007669"/>
    <property type="project" value="UniProtKB-UniRule"/>
</dbReference>
<feature type="domain" description="Phosphoribosyl-AMP cyclohydrolase" evidence="15">
    <location>
        <begin position="49"/>
        <end position="121"/>
    </location>
</feature>
<comment type="cofactor">
    <cofactor evidence="14">
        <name>Zn(2+)</name>
        <dbReference type="ChEBI" id="CHEBI:29105"/>
    </cofactor>
    <text evidence="14">Binds 1 zinc ion per subunit.</text>
</comment>
<comment type="similarity">
    <text evidence="5">In the C-terminal section; belongs to the PRA-PH family.</text>
</comment>
<evidence type="ECO:0000256" key="12">
    <source>
        <dbReference type="ARBA" id="ARBA00022842"/>
    </source>
</evidence>
<organism evidence="16 17">
    <name type="scientific">Corynebacterium aquilae DSM 44791</name>
    <dbReference type="NCBI Taxonomy" id="1431546"/>
    <lineage>
        <taxon>Bacteria</taxon>
        <taxon>Bacillati</taxon>
        <taxon>Actinomycetota</taxon>
        <taxon>Actinomycetes</taxon>
        <taxon>Mycobacteriales</taxon>
        <taxon>Corynebacteriaceae</taxon>
        <taxon>Corynebacterium</taxon>
    </lineage>
</organism>
<comment type="function">
    <text evidence="14">Catalyzes the hydrolysis of the adenine ring of phosphoribosyl-AMP.</text>
</comment>
<keyword evidence="12 14" id="KW-0460">Magnesium</keyword>
<evidence type="ECO:0000313" key="17">
    <source>
        <dbReference type="Proteomes" id="UP000185478"/>
    </source>
</evidence>
<dbReference type="EMBL" id="CP009245">
    <property type="protein sequence ID" value="APT85049.1"/>
    <property type="molecule type" value="Genomic_DNA"/>
</dbReference>
<evidence type="ECO:0000256" key="2">
    <source>
        <dbReference type="ARBA" id="ARBA00001460"/>
    </source>
</evidence>
<dbReference type="KEGG" id="caqu:CAQU_08160"/>
<comment type="cofactor">
    <cofactor evidence="14">
        <name>Mg(2+)</name>
        <dbReference type="ChEBI" id="CHEBI:18420"/>
    </cofactor>
    <text evidence="14">Binds 1 Mg(2+) ion per subunit.</text>
</comment>
<keyword evidence="17" id="KW-1185">Reference proteome</keyword>
<comment type="similarity">
    <text evidence="6">In the N-terminal section; belongs to the PRA-CH family.</text>
</comment>
<dbReference type="GO" id="GO:0000287">
    <property type="term" value="F:magnesium ion binding"/>
    <property type="evidence" value="ECO:0007669"/>
    <property type="project" value="UniProtKB-UniRule"/>
</dbReference>
<evidence type="ECO:0000256" key="13">
    <source>
        <dbReference type="ARBA" id="ARBA00023102"/>
    </source>
</evidence>
<feature type="binding site" evidence="14">
    <location>
        <position position="113"/>
    </location>
    <ligand>
        <name>Zn(2+)</name>
        <dbReference type="ChEBI" id="CHEBI:29105"/>
        <note>ligand shared between dimeric partners</note>
    </ligand>
</feature>